<dbReference type="InterPro" id="IPR006683">
    <property type="entry name" value="Thioestr_dom"/>
</dbReference>
<gene>
    <name evidence="3" type="ORF">K8V30_09000</name>
</gene>
<dbReference type="Proteomes" id="UP000700212">
    <property type="component" value="Unassembled WGS sequence"/>
</dbReference>
<proteinExistence type="predicted"/>
<dbReference type="InterPro" id="IPR003736">
    <property type="entry name" value="PAAI_dom"/>
</dbReference>
<evidence type="ECO:0000259" key="2">
    <source>
        <dbReference type="Pfam" id="PF03061"/>
    </source>
</evidence>
<reference evidence="3" key="1">
    <citation type="journal article" date="2021" name="PeerJ">
        <title>Extensive microbial diversity within the chicken gut microbiome revealed by metagenomics and culture.</title>
        <authorList>
            <person name="Gilroy R."/>
            <person name="Ravi A."/>
            <person name="Getino M."/>
            <person name="Pursley I."/>
            <person name="Horton D.L."/>
            <person name="Alikhan N.F."/>
            <person name="Baker D."/>
            <person name="Gharbi K."/>
            <person name="Hall N."/>
            <person name="Watson M."/>
            <person name="Adriaenssens E.M."/>
            <person name="Foster-Nyarko E."/>
            <person name="Jarju S."/>
            <person name="Secka A."/>
            <person name="Antonio M."/>
            <person name="Oren A."/>
            <person name="Chaudhuri R.R."/>
            <person name="La Ragione R."/>
            <person name="Hildebrand F."/>
            <person name="Pallen M.J."/>
        </authorList>
    </citation>
    <scope>NUCLEOTIDE SEQUENCE</scope>
    <source>
        <strain evidence="3">CHK160-4876</strain>
    </source>
</reference>
<feature type="domain" description="Thioesterase" evidence="2">
    <location>
        <begin position="72"/>
        <end position="146"/>
    </location>
</feature>
<protein>
    <submittedName>
        <fullName evidence="3">PaaI family thioesterase</fullName>
    </submittedName>
</protein>
<accession>A0A921NE16</accession>
<dbReference type="SUPFAM" id="SSF54637">
    <property type="entry name" value="Thioesterase/thiol ester dehydrase-isomerase"/>
    <property type="match status" value="1"/>
</dbReference>
<organism evidence="3 4">
    <name type="scientific">Metalysinibacillus jejuensis</name>
    <dbReference type="NCBI Taxonomy" id="914327"/>
    <lineage>
        <taxon>Bacteria</taxon>
        <taxon>Bacillati</taxon>
        <taxon>Bacillota</taxon>
        <taxon>Bacilli</taxon>
        <taxon>Bacillales</taxon>
        <taxon>Caryophanaceae</taxon>
        <taxon>Metalysinibacillus</taxon>
    </lineage>
</organism>
<dbReference type="AlphaFoldDB" id="A0A921NE16"/>
<keyword evidence="1" id="KW-0378">Hydrolase</keyword>
<dbReference type="InterPro" id="IPR052061">
    <property type="entry name" value="PTE-AB_protein"/>
</dbReference>
<dbReference type="NCBIfam" id="TIGR00369">
    <property type="entry name" value="unchar_dom_1"/>
    <property type="match status" value="1"/>
</dbReference>
<name>A0A921NE16_9BACL</name>
<evidence type="ECO:0000313" key="3">
    <source>
        <dbReference type="EMBL" id="HJH11803.1"/>
    </source>
</evidence>
<evidence type="ECO:0000313" key="4">
    <source>
        <dbReference type="Proteomes" id="UP000700212"/>
    </source>
</evidence>
<sequence>MTLTQLWQSILQDATAQDEEALLHMLTGLREKQLGVHNRYINANLRMTGDFYPTHSVVSIPNSLIIQNSIQVAHGGILATIADAAMGGLASRAAPTGKNVVTTTLTMNYIATSTAQQLIAKGTFIHKGNRTFVMACTIEDNEGKKLATATATFFVIEKRTL</sequence>
<dbReference type="CDD" id="cd03443">
    <property type="entry name" value="PaaI_thioesterase"/>
    <property type="match status" value="1"/>
</dbReference>
<comment type="caution">
    <text evidence="3">The sequence shown here is derived from an EMBL/GenBank/DDBJ whole genome shotgun (WGS) entry which is preliminary data.</text>
</comment>
<dbReference type="PANTHER" id="PTHR47260">
    <property type="entry name" value="UPF0644 PROTEIN PB2B4.06"/>
    <property type="match status" value="1"/>
</dbReference>
<dbReference type="Gene3D" id="3.10.129.10">
    <property type="entry name" value="Hotdog Thioesterase"/>
    <property type="match status" value="1"/>
</dbReference>
<dbReference type="PANTHER" id="PTHR47260:SF1">
    <property type="entry name" value="UPF0644 PROTEIN PB2B4.06"/>
    <property type="match status" value="1"/>
</dbReference>
<dbReference type="EMBL" id="DYTV01000120">
    <property type="protein sequence ID" value="HJH11803.1"/>
    <property type="molecule type" value="Genomic_DNA"/>
</dbReference>
<dbReference type="Pfam" id="PF03061">
    <property type="entry name" value="4HBT"/>
    <property type="match status" value="1"/>
</dbReference>
<evidence type="ECO:0000256" key="1">
    <source>
        <dbReference type="ARBA" id="ARBA00022801"/>
    </source>
</evidence>
<dbReference type="GO" id="GO:0016289">
    <property type="term" value="F:acyl-CoA hydrolase activity"/>
    <property type="evidence" value="ECO:0007669"/>
    <property type="project" value="UniProtKB-ARBA"/>
</dbReference>
<reference evidence="3" key="2">
    <citation type="submission" date="2021-09" db="EMBL/GenBank/DDBJ databases">
        <authorList>
            <person name="Gilroy R."/>
        </authorList>
    </citation>
    <scope>NUCLEOTIDE SEQUENCE</scope>
    <source>
        <strain evidence="3">CHK160-4876</strain>
    </source>
</reference>
<dbReference type="InterPro" id="IPR029069">
    <property type="entry name" value="HotDog_dom_sf"/>
</dbReference>